<evidence type="ECO:0000313" key="4">
    <source>
        <dbReference type="EMBL" id="KYQ52024.1"/>
    </source>
</evidence>
<dbReference type="PROSITE" id="PS51549">
    <property type="entry name" value="DM13"/>
    <property type="match status" value="2"/>
</dbReference>
<dbReference type="PANTHER" id="PTHR24036:SF5">
    <property type="entry name" value="THROMBOMODULIN"/>
    <property type="match status" value="1"/>
</dbReference>
<dbReference type="Pfam" id="PF25489">
    <property type="entry name" value="At5g54830"/>
    <property type="match status" value="1"/>
</dbReference>
<dbReference type="InterPro" id="IPR005018">
    <property type="entry name" value="DOMON_domain"/>
</dbReference>
<feature type="domain" description="DOMON" evidence="2">
    <location>
        <begin position="380"/>
        <end position="511"/>
    </location>
</feature>
<dbReference type="SMART" id="SM00686">
    <property type="entry name" value="DM13"/>
    <property type="match status" value="2"/>
</dbReference>
<evidence type="ECO:0008006" key="6">
    <source>
        <dbReference type="Google" id="ProtNLM"/>
    </source>
</evidence>
<evidence type="ECO:0000259" key="2">
    <source>
        <dbReference type="PROSITE" id="PS50836"/>
    </source>
</evidence>
<name>A0A151WVV6_9HYME</name>
<dbReference type="InterPro" id="IPR057443">
    <property type="entry name" value="At5g54830-like"/>
</dbReference>
<keyword evidence="1" id="KW-0677">Repeat</keyword>
<organism evidence="4 5">
    <name type="scientific">Mycetomoellerius zeteki</name>
    <dbReference type="NCBI Taxonomy" id="64791"/>
    <lineage>
        <taxon>Eukaryota</taxon>
        <taxon>Metazoa</taxon>
        <taxon>Ecdysozoa</taxon>
        <taxon>Arthropoda</taxon>
        <taxon>Hexapoda</taxon>
        <taxon>Insecta</taxon>
        <taxon>Pterygota</taxon>
        <taxon>Neoptera</taxon>
        <taxon>Endopterygota</taxon>
        <taxon>Hymenoptera</taxon>
        <taxon>Apocrita</taxon>
        <taxon>Aculeata</taxon>
        <taxon>Formicoidea</taxon>
        <taxon>Formicidae</taxon>
        <taxon>Myrmicinae</taxon>
        <taxon>Mycetomoellerius</taxon>
    </lineage>
</organism>
<proteinExistence type="predicted"/>
<protein>
    <recommendedName>
        <fullName evidence="6">Protein Skeletor</fullName>
    </recommendedName>
</protein>
<dbReference type="PANTHER" id="PTHR24036">
    <property type="entry name" value="SKELETOR-RELATED"/>
    <property type="match status" value="1"/>
</dbReference>
<dbReference type="EMBL" id="KQ982691">
    <property type="protein sequence ID" value="KYQ52024.1"/>
    <property type="molecule type" value="Genomic_DNA"/>
</dbReference>
<feature type="domain" description="DM13" evidence="3">
    <location>
        <begin position="242"/>
        <end position="346"/>
    </location>
</feature>
<evidence type="ECO:0000259" key="3">
    <source>
        <dbReference type="PROSITE" id="PS51549"/>
    </source>
</evidence>
<dbReference type="Pfam" id="PF10517">
    <property type="entry name" value="DM13"/>
    <property type="match status" value="2"/>
</dbReference>
<dbReference type="PROSITE" id="PS50836">
    <property type="entry name" value="DOMON"/>
    <property type="match status" value="1"/>
</dbReference>
<feature type="domain" description="DM13" evidence="3">
    <location>
        <begin position="53"/>
        <end position="164"/>
    </location>
</feature>
<sequence length="772" mass="86585">MQIAEPRHAGFPLRCRGGIASVLYRGGDASNLHHEGEAYFLLGYARNGPNYYGKLIGTLQEYAHGIKGKVYAVDDATIFIKGFCYDGTGPDAYFWVGNTSQPNPEGYIVSYPETDKGSDPRVLEAYNYTDIILRLPGGKRIRDIKWLSVWCRRFTVKMKLAHCHIYHTKELLQNRRNSRAVDLCTARGILQNVLCNFQSIFLGKLFPGKIIAHRDFKDVILVNFGDVFIPSDLKVPKLQVLPEFSRLAHGLRSGNISILDSKTIYIPNLHYDGGGPDAYFWVGNGSEPSHFGIKVPNEQGSLVPLRGYQGEDIEIVLPGNLTVYDINWLAVWCVEYRHNFGHVLIPKDLDVPPALGQTKITTSSTPAPKQVTNCKEMLDGRVQVQWQLQGEDVQIRISGRIEEDQYVAFGLSGRDGKAEMIGGDVVVIGYNNKTGKFIAEDYYMTDISQCDGKRGVCPDQRIGGRNDAILVHGERQNGITTVTYTRPLRTNEPEKDRMIPERETSVIAAIGSLNARGEANAHERFDKTTEDIRIDFTSRNVHECTNSLYNIPDAPDLEPWTPAVINDKNIFNARIGPTGAKRGYSQITGTPSWGIAWYINALLIPEIIVERGKTYTFIVEGGNDPANPAKYHPFYITDNPEGGLGQNIEKQTEESVFAGAEYDSNGYLRATVAGRYCEWTRLIVDNPDNYKTFKSFFETLELKCDKGEPAKLIWTVKEDTPDLVYYQCFTHKHLGWKIHVVDPGQSQRNGISQVLPTFTTFVAIITLLSFSR</sequence>
<dbReference type="AlphaFoldDB" id="A0A151WVV6"/>
<reference evidence="4 5" key="1">
    <citation type="submission" date="2015-09" db="EMBL/GenBank/DDBJ databases">
        <title>Trachymyrmex zeteki WGS genome.</title>
        <authorList>
            <person name="Nygaard S."/>
            <person name="Hu H."/>
            <person name="Boomsma J."/>
            <person name="Zhang G."/>
        </authorList>
    </citation>
    <scope>NUCLEOTIDE SEQUENCE [LARGE SCALE GENOMIC DNA]</scope>
    <source>
        <strain evidence="4">Tzet28-1</strain>
        <tissue evidence="4">Whole body</tissue>
    </source>
</reference>
<dbReference type="InterPro" id="IPR052126">
    <property type="entry name" value="Spindle_Org/Thrombomodulin"/>
</dbReference>
<dbReference type="CDD" id="cd09631">
    <property type="entry name" value="DOMON_DOH"/>
    <property type="match status" value="1"/>
</dbReference>
<keyword evidence="5" id="KW-1185">Reference proteome</keyword>
<dbReference type="InterPro" id="IPR019545">
    <property type="entry name" value="DM13_domain"/>
</dbReference>
<evidence type="ECO:0000256" key="1">
    <source>
        <dbReference type="ARBA" id="ARBA00022737"/>
    </source>
</evidence>
<accession>A0A151WVV6</accession>
<dbReference type="SMART" id="SM00664">
    <property type="entry name" value="DoH"/>
    <property type="match status" value="1"/>
</dbReference>
<gene>
    <name evidence="4" type="ORF">ALC60_08638</name>
</gene>
<evidence type="ECO:0000313" key="5">
    <source>
        <dbReference type="Proteomes" id="UP000075809"/>
    </source>
</evidence>
<dbReference type="InterPro" id="IPR045266">
    <property type="entry name" value="DOH_DOMON"/>
</dbReference>
<dbReference type="Pfam" id="PF03351">
    <property type="entry name" value="DOMON"/>
    <property type="match status" value="1"/>
</dbReference>
<dbReference type="Proteomes" id="UP000075809">
    <property type="component" value="Unassembled WGS sequence"/>
</dbReference>